<dbReference type="KEGG" id="mbak:MSBR3_0650"/>
<dbReference type="Proteomes" id="UP000033066">
    <property type="component" value="Chromosome"/>
</dbReference>
<gene>
    <name evidence="1" type="ORF">MSBR3_0650</name>
</gene>
<dbReference type="NCBIfam" id="TIGR04275">
    <property type="entry name" value="beta_prop_Msarc"/>
    <property type="match status" value="1"/>
</dbReference>
<dbReference type="OrthoDB" id="134523at2157"/>
<evidence type="ECO:0000313" key="2">
    <source>
        <dbReference type="Proteomes" id="UP000033066"/>
    </source>
</evidence>
<dbReference type="RefSeq" id="WP_048106503.1">
    <property type="nucleotide sequence ID" value="NZ_CP009517.1"/>
</dbReference>
<dbReference type="PANTHER" id="PTHR36842">
    <property type="entry name" value="PROTEIN TOLB HOMOLOG"/>
    <property type="match status" value="1"/>
</dbReference>
<keyword evidence="2" id="KW-1185">Reference proteome</keyword>
<dbReference type="PATRIC" id="fig|1434107.4.peg.868"/>
<dbReference type="InterPro" id="IPR027618">
    <property type="entry name" value="Beta_prop_Msarc"/>
</dbReference>
<proteinExistence type="predicted"/>
<accession>A0A0E3SKT4</accession>
<sequence length="335" mass="37827">MGINTENKIIRIALAFIFLISFTSIANAGKETMIVESRLTFSPSIYSDIVTWVETATSSAGMYNLTTGNITGLGHAVINSPSIHGDKVTWWDEENVVVRNISTDKEVKIINASTPAIYGDNLVYVRSKSVDGQPTSDQNAEYNSLYLYNFSTHKETQLTLYEHATYSASIYGNKILWSRSNQAKNPSGWSTNISVYDIPTKRVSDISRTGRAGDGKIYGNIVVWVEHKNGLMNIKDVYMRDIAKHETRQITFDGNSTCPNVYDDRIVLEKTYREGEKWSSDVYMYNISTNETIRITNSTYASEPAIYDDKIVYMDSRNTPEYPEEGDIYLYNLSA</sequence>
<evidence type="ECO:0000313" key="1">
    <source>
        <dbReference type="EMBL" id="AKB81228.1"/>
    </source>
</evidence>
<dbReference type="HOGENOM" id="CLU_009318_6_0_2"/>
<dbReference type="GeneID" id="24788132"/>
<organism evidence="1 2">
    <name type="scientific">Methanosarcina barkeri 3</name>
    <dbReference type="NCBI Taxonomy" id="1434107"/>
    <lineage>
        <taxon>Archaea</taxon>
        <taxon>Methanobacteriati</taxon>
        <taxon>Methanobacteriota</taxon>
        <taxon>Stenosarchaea group</taxon>
        <taxon>Methanomicrobia</taxon>
        <taxon>Methanosarcinales</taxon>
        <taxon>Methanosarcinaceae</taxon>
        <taxon>Methanosarcina</taxon>
    </lineage>
</organism>
<dbReference type="PANTHER" id="PTHR36842:SF1">
    <property type="entry name" value="PROTEIN TOLB"/>
    <property type="match status" value="1"/>
</dbReference>
<dbReference type="AlphaFoldDB" id="A0A0E3SKT4"/>
<dbReference type="EMBL" id="CP009517">
    <property type="protein sequence ID" value="AKB81228.1"/>
    <property type="molecule type" value="Genomic_DNA"/>
</dbReference>
<reference evidence="1" key="1">
    <citation type="submission" date="2014-07" db="EMBL/GenBank/DDBJ databases">
        <title>Methanogenic archaea and the global carbon cycle.</title>
        <authorList>
            <person name="Henriksen J.R."/>
            <person name="Luke J."/>
            <person name="Reinhart S."/>
            <person name="Benedict M.N."/>
            <person name="Youngblut N.D."/>
            <person name="Metcalf M.E."/>
            <person name="Whitaker R.J."/>
            <person name="Metcalf W.W."/>
        </authorList>
    </citation>
    <scope>NUCLEOTIDE SEQUENCE [LARGE SCALE GENOMIC DNA]</scope>
    <source>
        <strain evidence="1">3</strain>
    </source>
</reference>
<protein>
    <submittedName>
        <fullName evidence="1">Cell surface protein</fullName>
    </submittedName>
</protein>
<dbReference type="SUPFAM" id="SSF69304">
    <property type="entry name" value="Tricorn protease N-terminal domain"/>
    <property type="match status" value="1"/>
</dbReference>
<name>A0A0E3SKT4_METBA</name>